<dbReference type="KEGG" id="yli:2909704"/>
<dbReference type="FunFam" id="1.10.260.100:FF:000004">
    <property type="entry name" value="Putative stress-induced-phosphoprotein 1"/>
    <property type="match status" value="1"/>
</dbReference>
<evidence type="ECO:0000256" key="4">
    <source>
        <dbReference type="ARBA" id="ARBA00022803"/>
    </source>
</evidence>
<dbReference type="FunFam" id="1.10.260.100:FF:000002">
    <property type="entry name" value="Stress-induced-phosphoprotein 1 (Hsp70/Hsp90-organizing)"/>
    <property type="match status" value="1"/>
</dbReference>
<dbReference type="InterPro" id="IPR041243">
    <property type="entry name" value="STI1/HOP_DP"/>
</dbReference>
<accession>A0A1D8NAA1</accession>
<dbReference type="FunFam" id="1.25.40.10:FF:000010">
    <property type="entry name" value="Stress-induced phosphoprotein 1"/>
    <property type="match status" value="1"/>
</dbReference>
<dbReference type="InterPro" id="IPR058209">
    <property type="entry name" value="TPR_BSK1_C"/>
</dbReference>
<dbReference type="FunFam" id="1.25.40.10:FF:000027">
    <property type="entry name" value="stress-induced-phosphoprotein 1 isoform X1"/>
    <property type="match status" value="1"/>
</dbReference>
<feature type="domain" description="STI1" evidence="8">
    <location>
        <begin position="524"/>
        <end position="563"/>
    </location>
</feature>
<dbReference type="Pfam" id="PF13424">
    <property type="entry name" value="TPR_12"/>
    <property type="match status" value="1"/>
</dbReference>
<dbReference type="Pfam" id="PF25575">
    <property type="entry name" value="TPR_BSK1_C"/>
    <property type="match status" value="1"/>
</dbReference>
<evidence type="ECO:0000313" key="9">
    <source>
        <dbReference type="EMBL" id="AOW02555.1"/>
    </source>
</evidence>
<dbReference type="GO" id="GO:0005737">
    <property type="term" value="C:cytoplasm"/>
    <property type="evidence" value="ECO:0007669"/>
    <property type="project" value="UniProtKB-SubCell"/>
</dbReference>
<dbReference type="PROSITE" id="PS50005">
    <property type="entry name" value="TPR"/>
    <property type="match status" value="3"/>
</dbReference>
<reference evidence="9 10" key="1">
    <citation type="journal article" date="2016" name="PLoS ONE">
        <title>Sequence Assembly of Yarrowia lipolytica Strain W29/CLIB89 Shows Transposable Element Diversity.</title>
        <authorList>
            <person name="Magnan C."/>
            <person name="Yu J."/>
            <person name="Chang I."/>
            <person name="Jahn E."/>
            <person name="Kanomata Y."/>
            <person name="Wu J."/>
            <person name="Zeller M."/>
            <person name="Oakes M."/>
            <person name="Baldi P."/>
            <person name="Sandmeyer S."/>
        </authorList>
    </citation>
    <scope>NUCLEOTIDE SEQUENCE [LARGE SCALE GENOMIC DNA]</scope>
    <source>
        <strain evidence="10">CLIB89(W29)</strain>
    </source>
</reference>
<dbReference type="VEuPathDB" id="FungiDB:YALI1_C12333g"/>
<keyword evidence="3" id="KW-0677">Repeat</keyword>
<evidence type="ECO:0000259" key="8">
    <source>
        <dbReference type="SMART" id="SM00727"/>
    </source>
</evidence>
<evidence type="ECO:0000256" key="1">
    <source>
        <dbReference type="ARBA" id="ARBA00004496"/>
    </source>
</evidence>
<dbReference type="Gene3D" id="1.25.40.10">
    <property type="entry name" value="Tetratricopeptide repeat domain"/>
    <property type="match status" value="3"/>
</dbReference>
<dbReference type="FunFam" id="1.25.40.10:FF:000020">
    <property type="entry name" value="Stress-induced phosphoprotein 1"/>
    <property type="match status" value="1"/>
</dbReference>
<proteinExistence type="predicted"/>
<evidence type="ECO:0000313" key="10">
    <source>
        <dbReference type="Proteomes" id="UP000182444"/>
    </source>
</evidence>
<gene>
    <name evidence="9" type="ORF">YALI1_C12333g</name>
</gene>
<dbReference type="EMBL" id="CP017555">
    <property type="protein sequence ID" value="AOW02555.1"/>
    <property type="molecule type" value="Genomic_DNA"/>
</dbReference>
<dbReference type="AlphaFoldDB" id="A0A1D8NAA1"/>
<dbReference type="PANTHER" id="PTHR22904:SF523">
    <property type="entry name" value="STRESS-INDUCED-PHOSPHOPROTEIN 1"/>
    <property type="match status" value="1"/>
</dbReference>
<evidence type="ECO:0000256" key="3">
    <source>
        <dbReference type="ARBA" id="ARBA00022737"/>
    </source>
</evidence>
<comment type="subcellular location">
    <subcellularLocation>
        <location evidence="1">Cytoplasm</location>
    </subcellularLocation>
</comment>
<dbReference type="GO" id="GO:0051879">
    <property type="term" value="F:Hsp90 protein binding"/>
    <property type="evidence" value="ECO:0007669"/>
    <property type="project" value="TreeGrafter"/>
</dbReference>
<dbReference type="GO" id="GO:0042030">
    <property type="term" value="F:ATPase inhibitor activity"/>
    <property type="evidence" value="ECO:0007669"/>
    <property type="project" value="UniProtKB-ARBA"/>
</dbReference>
<feature type="repeat" description="TPR" evidence="6">
    <location>
        <begin position="72"/>
        <end position="105"/>
    </location>
</feature>
<feature type="domain" description="STI1" evidence="8">
    <location>
        <begin position="140"/>
        <end position="190"/>
    </location>
</feature>
<dbReference type="eggNOG" id="KOG0548">
    <property type="taxonomic scope" value="Eukaryota"/>
</dbReference>
<comment type="subunit">
    <text evidence="5">Part of a larger complex that includes HSP70, HSP90, and immunophilins.</text>
</comment>
<dbReference type="RefSeq" id="XP_501624.2">
    <property type="nucleotide sequence ID" value="XM_501624.3"/>
</dbReference>
<dbReference type="InterPro" id="IPR006636">
    <property type="entry name" value="STI1_HS-bd"/>
</dbReference>
<evidence type="ECO:0000256" key="2">
    <source>
        <dbReference type="ARBA" id="ARBA00022490"/>
    </source>
</evidence>
<feature type="compositionally biased region" description="Basic and acidic residues" evidence="7">
    <location>
        <begin position="235"/>
        <end position="253"/>
    </location>
</feature>
<feature type="compositionally biased region" description="Basic and acidic residues" evidence="7">
    <location>
        <begin position="204"/>
        <end position="226"/>
    </location>
</feature>
<dbReference type="GeneID" id="2909704"/>
<keyword evidence="2" id="KW-0963">Cytoplasm</keyword>
<sequence>MSADELKAQGNAAFAAKDFPTAIDHFTKAIEASPTPNHVLYSNRSACHSSLKNFDDALKDAQSCIDINPQWAKGYGRKGAALHGKGDLIGAKDAYEEGLKLDPSNAQNKAGLESVERAIMAEAQGDGTTPDMGLGDMFSNPANLAKLASDPEVKEYMKDPEFVKKLGELQKNPMAALSGMQQDPRLMKAMALMLGIPTDMQGKASEDKAAHDAQQDVEMKDSEPAKPAEAPKAAPKTESKPAAEPVSDEKKQADEEKALGNTAYKAHKFDEAIAHYNKAYSIHEDITYLNNRAAAEFEKGDYETCIKTCEEAITKGREVFADYKVLAKSFSRCATAYVKLDNLPKAIELYNRALTEHRTPDTLSKLRAAEKDLKNKETQAYIDPAKAEEAREEGKEKFAAGDWPGAVKAYTEMIKRAPENPIGYSNRAAALAKLMSFPEAVVDCDAAISKDPSFIRAYIRKANAYFAMREYSKCVDTCTAALEHDKEGKSKAEIEALQYKAMSARFQAQEGETPEETMERASKDPEIVQILQDPIMSSILNQARENPAALQDHMKNPEVARKVQLLVAAGIIRTR</sequence>
<name>A0A1D8NAA1_YARLL</name>
<evidence type="ECO:0000256" key="7">
    <source>
        <dbReference type="SAM" id="MobiDB-lite"/>
    </source>
</evidence>
<dbReference type="SUPFAM" id="SSF48452">
    <property type="entry name" value="TPR-like"/>
    <property type="match status" value="3"/>
</dbReference>
<dbReference type="Gene3D" id="1.10.260.100">
    <property type="match status" value="2"/>
</dbReference>
<dbReference type="SMART" id="SM00727">
    <property type="entry name" value="STI1"/>
    <property type="match status" value="2"/>
</dbReference>
<keyword evidence="4 6" id="KW-0802">TPR repeat</keyword>
<evidence type="ECO:0000256" key="5">
    <source>
        <dbReference type="ARBA" id="ARBA00064323"/>
    </source>
</evidence>
<dbReference type="InterPro" id="IPR011990">
    <property type="entry name" value="TPR-like_helical_dom_sf"/>
</dbReference>
<organism evidence="9 10">
    <name type="scientific">Yarrowia lipolytica</name>
    <name type="common">Candida lipolytica</name>
    <dbReference type="NCBI Taxonomy" id="4952"/>
    <lineage>
        <taxon>Eukaryota</taxon>
        <taxon>Fungi</taxon>
        <taxon>Dikarya</taxon>
        <taxon>Ascomycota</taxon>
        <taxon>Saccharomycotina</taxon>
        <taxon>Dipodascomycetes</taxon>
        <taxon>Dipodascales</taxon>
        <taxon>Dipodascales incertae sedis</taxon>
        <taxon>Yarrowia</taxon>
    </lineage>
</organism>
<feature type="region of interest" description="Disordered" evidence="7">
    <location>
        <begin position="201"/>
        <end position="253"/>
    </location>
</feature>
<dbReference type="Pfam" id="PF13432">
    <property type="entry name" value="TPR_16"/>
    <property type="match status" value="1"/>
</dbReference>
<dbReference type="PANTHER" id="PTHR22904">
    <property type="entry name" value="TPR REPEAT CONTAINING PROTEIN"/>
    <property type="match status" value="1"/>
</dbReference>
<protein>
    <recommendedName>
        <fullName evidence="8">STI1 domain-containing protein</fullName>
    </recommendedName>
</protein>
<dbReference type="Proteomes" id="UP000182444">
    <property type="component" value="Chromosome 1C"/>
</dbReference>
<dbReference type="Pfam" id="PF17830">
    <property type="entry name" value="STI1-HOP_DP"/>
    <property type="match status" value="2"/>
</dbReference>
<feature type="repeat" description="TPR" evidence="6">
    <location>
        <begin position="253"/>
        <end position="286"/>
    </location>
</feature>
<evidence type="ECO:0000256" key="6">
    <source>
        <dbReference type="PROSITE-ProRule" id="PRU00339"/>
    </source>
</evidence>
<feature type="repeat" description="TPR" evidence="6">
    <location>
        <begin position="3"/>
        <end position="36"/>
    </location>
</feature>
<dbReference type="VEuPathDB" id="FungiDB:YALI0_C08987g"/>
<dbReference type="InterPro" id="IPR019734">
    <property type="entry name" value="TPR_rpt"/>
</dbReference>
<dbReference type="SMART" id="SM00028">
    <property type="entry name" value="TPR"/>
    <property type="match status" value="9"/>
</dbReference>